<reference evidence="1" key="1">
    <citation type="submission" date="2014-09" db="EMBL/GenBank/DDBJ databases">
        <authorList>
            <person name="Magalhaes I.L.F."/>
            <person name="Oliveira U."/>
            <person name="Santos F.R."/>
            <person name="Vidigal T.H.D.A."/>
            <person name="Brescovit A.D."/>
            <person name="Santos A.J."/>
        </authorList>
    </citation>
    <scope>NUCLEOTIDE SEQUENCE</scope>
    <source>
        <tissue evidence="1">Shoot tissue taken approximately 20 cm above the soil surface</tissue>
    </source>
</reference>
<sequence length="14" mass="1520">MAEMRSSGPGGKRR</sequence>
<proteinExistence type="predicted"/>
<accession>A0A0A9BQ76</accession>
<name>A0A0A9BQ76_ARUDO</name>
<reference evidence="1" key="2">
    <citation type="journal article" date="2015" name="Data Brief">
        <title>Shoot transcriptome of the giant reed, Arundo donax.</title>
        <authorList>
            <person name="Barrero R.A."/>
            <person name="Guerrero F.D."/>
            <person name="Moolhuijzen P."/>
            <person name="Goolsby J.A."/>
            <person name="Tidwell J."/>
            <person name="Bellgard S.E."/>
            <person name="Bellgard M.I."/>
        </authorList>
    </citation>
    <scope>NUCLEOTIDE SEQUENCE</scope>
    <source>
        <tissue evidence="1">Shoot tissue taken approximately 20 cm above the soil surface</tissue>
    </source>
</reference>
<evidence type="ECO:0000313" key="1">
    <source>
        <dbReference type="EMBL" id="JAD63370.1"/>
    </source>
</evidence>
<dbReference type="EMBL" id="GBRH01234525">
    <property type="protein sequence ID" value="JAD63370.1"/>
    <property type="molecule type" value="Transcribed_RNA"/>
</dbReference>
<protein>
    <submittedName>
        <fullName evidence="1">Uncharacterized protein</fullName>
    </submittedName>
</protein>
<organism evidence="1">
    <name type="scientific">Arundo donax</name>
    <name type="common">Giant reed</name>
    <name type="synonym">Donax arundinaceus</name>
    <dbReference type="NCBI Taxonomy" id="35708"/>
    <lineage>
        <taxon>Eukaryota</taxon>
        <taxon>Viridiplantae</taxon>
        <taxon>Streptophyta</taxon>
        <taxon>Embryophyta</taxon>
        <taxon>Tracheophyta</taxon>
        <taxon>Spermatophyta</taxon>
        <taxon>Magnoliopsida</taxon>
        <taxon>Liliopsida</taxon>
        <taxon>Poales</taxon>
        <taxon>Poaceae</taxon>
        <taxon>PACMAD clade</taxon>
        <taxon>Arundinoideae</taxon>
        <taxon>Arundineae</taxon>
        <taxon>Arundo</taxon>
    </lineage>
</organism>